<evidence type="ECO:0000313" key="2">
    <source>
        <dbReference type="EMBL" id="MPM24304.1"/>
    </source>
</evidence>
<comment type="caution">
    <text evidence="2">The sequence shown here is derived from an EMBL/GenBank/DDBJ whole genome shotgun (WGS) entry which is preliminary data.</text>
</comment>
<dbReference type="EMBL" id="VSSQ01004232">
    <property type="protein sequence ID" value="MPM24304.1"/>
    <property type="molecule type" value="Genomic_DNA"/>
</dbReference>
<organism evidence="2">
    <name type="scientific">bioreactor metagenome</name>
    <dbReference type="NCBI Taxonomy" id="1076179"/>
    <lineage>
        <taxon>unclassified sequences</taxon>
        <taxon>metagenomes</taxon>
        <taxon>ecological metagenomes</taxon>
    </lineage>
</organism>
<sequence>MKDKSEYHSTPNELVELMGREKNKVSGRTLSRLLLQNCEELRQHGIRFSTRRSNGKRLIDLYAVPHGDDSADSDDMDDNAATITNIDPVDPVGTG</sequence>
<reference evidence="2" key="1">
    <citation type="submission" date="2019-08" db="EMBL/GenBank/DDBJ databases">
        <authorList>
            <person name="Kucharzyk K."/>
            <person name="Murdoch R.W."/>
            <person name="Higgins S."/>
            <person name="Loffler F."/>
        </authorList>
    </citation>
    <scope>NUCLEOTIDE SEQUENCE</scope>
</reference>
<dbReference type="AlphaFoldDB" id="A0A644YDS5"/>
<evidence type="ECO:0000256" key="1">
    <source>
        <dbReference type="SAM" id="MobiDB-lite"/>
    </source>
</evidence>
<protein>
    <submittedName>
        <fullName evidence="2">Uncharacterized protein</fullName>
    </submittedName>
</protein>
<feature type="region of interest" description="Disordered" evidence="1">
    <location>
        <begin position="66"/>
        <end position="95"/>
    </location>
</feature>
<accession>A0A644YDS5</accession>
<proteinExistence type="predicted"/>
<gene>
    <name evidence="2" type="ORF">SDC9_70785</name>
</gene>
<name>A0A644YDS5_9ZZZZ</name>